<dbReference type="Pfam" id="PF01026">
    <property type="entry name" value="TatD_DNase"/>
    <property type="match status" value="1"/>
</dbReference>
<dbReference type="RefSeq" id="WP_304449833.1">
    <property type="nucleotide sequence ID" value="NZ_JARRAH010000003.1"/>
</dbReference>
<dbReference type="PANTHER" id="PTHR42658:SF1">
    <property type="entry name" value="HYDROLASE TATD"/>
    <property type="match status" value="1"/>
</dbReference>
<gene>
    <name evidence="1" type="ORF">ACFQHK_16655</name>
</gene>
<dbReference type="GO" id="GO:0016787">
    <property type="term" value="F:hydrolase activity"/>
    <property type="evidence" value="ECO:0007669"/>
    <property type="project" value="UniProtKB-KW"/>
</dbReference>
<dbReference type="InterPro" id="IPR032466">
    <property type="entry name" value="Metal_Hydrolase"/>
</dbReference>
<proteinExistence type="predicted"/>
<name>A0ABD5UC97_9EURY</name>
<dbReference type="AlphaFoldDB" id="A0ABD5UC97"/>
<organism evidence="1 2">
    <name type="scientific">Halomarina ordinaria</name>
    <dbReference type="NCBI Taxonomy" id="3033939"/>
    <lineage>
        <taxon>Archaea</taxon>
        <taxon>Methanobacteriati</taxon>
        <taxon>Methanobacteriota</taxon>
        <taxon>Stenosarchaea group</taxon>
        <taxon>Halobacteria</taxon>
        <taxon>Halobacteriales</taxon>
        <taxon>Natronomonadaceae</taxon>
        <taxon>Halomarina</taxon>
    </lineage>
</organism>
<dbReference type="Proteomes" id="UP001596406">
    <property type="component" value="Unassembled WGS sequence"/>
</dbReference>
<dbReference type="SUPFAM" id="SSF51556">
    <property type="entry name" value="Metallo-dependent hydrolases"/>
    <property type="match status" value="1"/>
</dbReference>
<protein>
    <submittedName>
        <fullName evidence="1">TatD family hydrolase</fullName>
    </submittedName>
</protein>
<comment type="caution">
    <text evidence="1">The sequence shown here is derived from an EMBL/GenBank/DDBJ whole genome shotgun (WGS) entry which is preliminary data.</text>
</comment>
<keyword evidence="1" id="KW-0378">Hydrolase</keyword>
<dbReference type="EMBL" id="JBHSXM010000003">
    <property type="protein sequence ID" value="MFC6838114.1"/>
    <property type="molecule type" value="Genomic_DNA"/>
</dbReference>
<keyword evidence="2" id="KW-1185">Reference proteome</keyword>
<dbReference type="InterPro" id="IPR001130">
    <property type="entry name" value="TatD-like"/>
</dbReference>
<reference evidence="1 2" key="1">
    <citation type="journal article" date="2019" name="Int. J. Syst. Evol. Microbiol.">
        <title>The Global Catalogue of Microorganisms (GCM) 10K type strain sequencing project: providing services to taxonomists for standard genome sequencing and annotation.</title>
        <authorList>
            <consortium name="The Broad Institute Genomics Platform"/>
            <consortium name="The Broad Institute Genome Sequencing Center for Infectious Disease"/>
            <person name="Wu L."/>
            <person name="Ma J."/>
        </authorList>
    </citation>
    <scope>NUCLEOTIDE SEQUENCE [LARGE SCALE GENOMIC DNA]</scope>
    <source>
        <strain evidence="1 2">PSRA2</strain>
    </source>
</reference>
<evidence type="ECO:0000313" key="1">
    <source>
        <dbReference type="EMBL" id="MFC6838114.1"/>
    </source>
</evidence>
<evidence type="ECO:0000313" key="2">
    <source>
        <dbReference type="Proteomes" id="UP001596406"/>
    </source>
</evidence>
<sequence>MSMPSSEYPTRRATDVAYLDRDEFDPPTSLLNLPWVDCHNHAHTLSWADRENYSLAGCEGMVMVASGYHWTPYKPVEARDVQFLWDDVVNRKRAIERAHFFDTYLALGIHTGVRIEDPDDLLERMRSYADLDGVVAIGETGITPAQHAEAWDLAEQRAVVEAQMGIAADCDLPVILHTPNVGVDPDRDYRPGVGLPGYESNVELGQDPVLTGENPALEAVKIDVEAAADAGLPEERIVASHADTNNVDYLLGETDCYVSFTVGYPWLTGIDAADVANAIEAYGPERVMVDTDCANVLKTDVFSVKRAILELYRLGVDEETIRQVVYETPREVFGLGTETGD</sequence>
<dbReference type="Gene3D" id="3.20.20.140">
    <property type="entry name" value="Metal-dependent hydrolases"/>
    <property type="match status" value="1"/>
</dbReference>
<dbReference type="InterPro" id="IPR012022">
    <property type="entry name" value="UCP005295"/>
</dbReference>
<dbReference type="PANTHER" id="PTHR42658">
    <property type="entry name" value="HYDROLASE TATD"/>
    <property type="match status" value="1"/>
</dbReference>
<accession>A0ABD5UC97</accession>